<reference evidence="1 2" key="1">
    <citation type="submission" date="2019-02" db="EMBL/GenBank/DDBJ databases">
        <title>Deep-cultivation of Planctomycetes and their phenomic and genomic characterization uncovers novel biology.</title>
        <authorList>
            <person name="Wiegand S."/>
            <person name="Jogler M."/>
            <person name="Boedeker C."/>
            <person name="Pinto D."/>
            <person name="Vollmers J."/>
            <person name="Rivas-Marin E."/>
            <person name="Kohn T."/>
            <person name="Peeters S.H."/>
            <person name="Heuer A."/>
            <person name="Rast P."/>
            <person name="Oberbeckmann S."/>
            <person name="Bunk B."/>
            <person name="Jeske O."/>
            <person name="Meyerdierks A."/>
            <person name="Storesund J.E."/>
            <person name="Kallscheuer N."/>
            <person name="Luecker S."/>
            <person name="Lage O.M."/>
            <person name="Pohl T."/>
            <person name="Merkel B.J."/>
            <person name="Hornburger P."/>
            <person name="Mueller R.-W."/>
            <person name="Bruemmer F."/>
            <person name="Labrenz M."/>
            <person name="Spormann A.M."/>
            <person name="Op den Camp H."/>
            <person name="Overmann J."/>
            <person name="Amann R."/>
            <person name="Jetten M.S.M."/>
            <person name="Mascher T."/>
            <person name="Medema M.H."/>
            <person name="Devos D.P."/>
            <person name="Kaster A.-K."/>
            <person name="Ovreas L."/>
            <person name="Rohde M."/>
            <person name="Galperin M.Y."/>
            <person name="Jogler C."/>
        </authorList>
    </citation>
    <scope>NUCLEOTIDE SEQUENCE [LARGE SCALE GENOMIC DNA]</scope>
    <source>
        <strain evidence="1 2">K22_7</strain>
    </source>
</reference>
<evidence type="ECO:0000313" key="1">
    <source>
        <dbReference type="EMBL" id="QDT06765.1"/>
    </source>
</evidence>
<dbReference type="AlphaFoldDB" id="A0A517NI03"/>
<gene>
    <name evidence="1" type="ORF">K227x_51810</name>
</gene>
<dbReference type="OrthoDB" id="270816at2"/>
<dbReference type="EMBL" id="CP036525">
    <property type="protein sequence ID" value="QDT06765.1"/>
    <property type="molecule type" value="Genomic_DNA"/>
</dbReference>
<proteinExistence type="predicted"/>
<sequence length="349" mass="36890">MKRNAFTLIELILAVAASAMVMVSLTGSVMVVSGLLQPDEQAAQFAIDRQISDRVSEDLRYSTAIGPLPSGSGFRLTRTEPAGATATLDYKADWTGLTRTVGSAPEITLDTVGVSHQFQIDGVSGASWTPPPVVYPQFRSGSAGATSGSTDKLSVPTPAGVIDGDLILLCFSGRSPYTVELSKKNEWSTLVHTDNNGLLLFVAYRWASSNFKDEIDVKVTPNSRFAVSMAAFSNVRANSPIGSISIYKNTSKSSGLNPLALEPASMNANDLNIQIIAGEGSPWVNGTIGMSSFVDIEQISAPGTLFPSNSIGITLRRGSSASLTPPQMHHSIFFSGYLVQAGIVLQGPL</sequence>
<dbReference type="RefSeq" id="WP_145173852.1">
    <property type="nucleotide sequence ID" value="NZ_CP036525.1"/>
</dbReference>
<dbReference type="Proteomes" id="UP000318538">
    <property type="component" value="Chromosome"/>
</dbReference>
<dbReference type="KEGG" id="rlc:K227x_51810"/>
<evidence type="ECO:0000313" key="2">
    <source>
        <dbReference type="Proteomes" id="UP000318538"/>
    </source>
</evidence>
<keyword evidence="2" id="KW-1185">Reference proteome</keyword>
<accession>A0A517NI03</accession>
<organism evidence="1 2">
    <name type="scientific">Rubripirellula lacrimiformis</name>
    <dbReference type="NCBI Taxonomy" id="1930273"/>
    <lineage>
        <taxon>Bacteria</taxon>
        <taxon>Pseudomonadati</taxon>
        <taxon>Planctomycetota</taxon>
        <taxon>Planctomycetia</taxon>
        <taxon>Pirellulales</taxon>
        <taxon>Pirellulaceae</taxon>
        <taxon>Rubripirellula</taxon>
    </lineage>
</organism>
<protein>
    <submittedName>
        <fullName evidence="1">Uncharacterized protein</fullName>
    </submittedName>
</protein>
<name>A0A517NI03_9BACT</name>